<sequence>MASLLLSLVPVQYRLHAHLKYQDAMQTHQLTRYMVLKLHQPLMHSNLGYVRPLRVDEHRAQASAATKNPLAVRLTVPHKTPLARDI</sequence>
<reference evidence="1" key="1">
    <citation type="submission" date="2020-05" db="EMBL/GenBank/DDBJ databases">
        <authorList>
            <person name="Chiriac C."/>
            <person name="Salcher M."/>
            <person name="Ghai R."/>
            <person name="Kavagutti S V."/>
        </authorList>
    </citation>
    <scope>NUCLEOTIDE SEQUENCE</scope>
</reference>
<dbReference type="AlphaFoldDB" id="A0A6J6Y1B2"/>
<organism evidence="1">
    <name type="scientific">freshwater metagenome</name>
    <dbReference type="NCBI Taxonomy" id="449393"/>
    <lineage>
        <taxon>unclassified sequences</taxon>
        <taxon>metagenomes</taxon>
        <taxon>ecological metagenomes</taxon>
    </lineage>
</organism>
<gene>
    <name evidence="1" type="ORF">UFOPK3026_00562</name>
</gene>
<name>A0A6J6Y1B2_9ZZZZ</name>
<evidence type="ECO:0000313" key="1">
    <source>
        <dbReference type="EMBL" id="CAB4801146.1"/>
    </source>
</evidence>
<dbReference type="EMBL" id="CAFAAP010000067">
    <property type="protein sequence ID" value="CAB4801146.1"/>
    <property type="molecule type" value="Genomic_DNA"/>
</dbReference>
<proteinExistence type="predicted"/>
<accession>A0A6J6Y1B2</accession>
<protein>
    <submittedName>
        <fullName evidence="1">Unannotated protein</fullName>
    </submittedName>
</protein>